<dbReference type="EMBL" id="CABDUW010001091">
    <property type="protein sequence ID" value="VTJ78586.1"/>
    <property type="molecule type" value="Genomic_DNA"/>
</dbReference>
<comment type="caution">
    <text evidence="1">The sequence shown here is derived from an EMBL/GenBank/DDBJ whole genome shotgun (WGS) entry which is preliminary data.</text>
</comment>
<name>A0A5E4CA49_MARMO</name>
<gene>
    <name evidence="1" type="ORF">MONAX_5E009499</name>
</gene>
<feature type="non-terminal residue" evidence="1">
    <location>
        <position position="50"/>
    </location>
</feature>
<proteinExistence type="predicted"/>
<evidence type="ECO:0000313" key="2">
    <source>
        <dbReference type="Proteomes" id="UP000335636"/>
    </source>
</evidence>
<dbReference type="AlphaFoldDB" id="A0A5E4CA49"/>
<dbReference type="PANTHER" id="PTHR46302">
    <property type="entry name" value="DOUBLECORTIN DOMAIN-CONTAINING PROTEIN 1"/>
    <property type="match status" value="1"/>
</dbReference>
<protein>
    <submittedName>
        <fullName evidence="1">Uncharacterized protein</fullName>
    </submittedName>
</protein>
<dbReference type="GO" id="GO:0030496">
    <property type="term" value="C:midbody"/>
    <property type="evidence" value="ECO:0007669"/>
    <property type="project" value="TreeGrafter"/>
</dbReference>
<dbReference type="Proteomes" id="UP000335636">
    <property type="component" value="Unassembled WGS sequence"/>
</dbReference>
<sequence>NSVMKLRTKLFSGSVKSDSLDGIDKSLLTLILRNPIAIWVSCGEPFIPPN</sequence>
<reference evidence="1" key="1">
    <citation type="submission" date="2019-04" db="EMBL/GenBank/DDBJ databases">
        <authorList>
            <person name="Alioto T."/>
            <person name="Alioto T."/>
        </authorList>
    </citation>
    <scope>NUCLEOTIDE SEQUENCE [LARGE SCALE GENOMIC DNA]</scope>
</reference>
<dbReference type="GO" id="GO:0008017">
    <property type="term" value="F:microtubule binding"/>
    <property type="evidence" value="ECO:0007669"/>
    <property type="project" value="InterPro"/>
</dbReference>
<organism evidence="1 2">
    <name type="scientific">Marmota monax</name>
    <name type="common">Woodchuck</name>
    <dbReference type="NCBI Taxonomy" id="9995"/>
    <lineage>
        <taxon>Eukaryota</taxon>
        <taxon>Metazoa</taxon>
        <taxon>Chordata</taxon>
        <taxon>Craniata</taxon>
        <taxon>Vertebrata</taxon>
        <taxon>Euteleostomi</taxon>
        <taxon>Mammalia</taxon>
        <taxon>Eutheria</taxon>
        <taxon>Euarchontoglires</taxon>
        <taxon>Glires</taxon>
        <taxon>Rodentia</taxon>
        <taxon>Sciuromorpha</taxon>
        <taxon>Sciuridae</taxon>
        <taxon>Xerinae</taxon>
        <taxon>Marmotini</taxon>
        <taxon>Marmota</taxon>
    </lineage>
</organism>
<evidence type="ECO:0000313" key="1">
    <source>
        <dbReference type="EMBL" id="VTJ78586.1"/>
    </source>
</evidence>
<accession>A0A5E4CA49</accession>
<dbReference type="GO" id="GO:1902412">
    <property type="term" value="P:regulation of mitotic cytokinesis"/>
    <property type="evidence" value="ECO:0007669"/>
    <property type="project" value="InterPro"/>
</dbReference>
<dbReference type="InterPro" id="IPR043188">
    <property type="entry name" value="DCDC1"/>
</dbReference>
<keyword evidence="2" id="KW-1185">Reference proteome</keyword>
<dbReference type="PANTHER" id="PTHR46302:SF3">
    <property type="entry name" value="DOUBLECORTIN DOMAIN-CONTAINING PROTEIN 1"/>
    <property type="match status" value="1"/>
</dbReference>
<feature type="non-terminal residue" evidence="1">
    <location>
        <position position="1"/>
    </location>
</feature>